<feature type="transmembrane region" description="Helical" evidence="1">
    <location>
        <begin position="40"/>
        <end position="60"/>
    </location>
</feature>
<keyword evidence="1" id="KW-0472">Membrane</keyword>
<dbReference type="EMBL" id="REGN01006525">
    <property type="protein sequence ID" value="RNA09185.1"/>
    <property type="molecule type" value="Genomic_DNA"/>
</dbReference>
<organism evidence="2 3">
    <name type="scientific">Brachionus plicatilis</name>
    <name type="common">Marine rotifer</name>
    <name type="synonym">Brachionus muelleri</name>
    <dbReference type="NCBI Taxonomy" id="10195"/>
    <lineage>
        <taxon>Eukaryota</taxon>
        <taxon>Metazoa</taxon>
        <taxon>Spiralia</taxon>
        <taxon>Gnathifera</taxon>
        <taxon>Rotifera</taxon>
        <taxon>Eurotatoria</taxon>
        <taxon>Monogononta</taxon>
        <taxon>Pseudotrocha</taxon>
        <taxon>Ploima</taxon>
        <taxon>Brachionidae</taxon>
        <taxon>Brachionus</taxon>
    </lineage>
</organism>
<gene>
    <name evidence="2" type="ORF">BpHYR1_003427</name>
</gene>
<keyword evidence="1" id="KW-1133">Transmembrane helix</keyword>
<keyword evidence="1" id="KW-0812">Transmembrane</keyword>
<dbReference type="Proteomes" id="UP000276133">
    <property type="component" value="Unassembled WGS sequence"/>
</dbReference>
<dbReference type="AlphaFoldDB" id="A0A3M7QE27"/>
<accession>A0A3M7QE27</accession>
<evidence type="ECO:0000313" key="3">
    <source>
        <dbReference type="Proteomes" id="UP000276133"/>
    </source>
</evidence>
<protein>
    <submittedName>
        <fullName evidence="2">Uncharacterized protein</fullName>
    </submittedName>
</protein>
<reference evidence="2 3" key="1">
    <citation type="journal article" date="2018" name="Sci. Rep.">
        <title>Genomic signatures of local adaptation to the degree of environmental predictability in rotifers.</title>
        <authorList>
            <person name="Franch-Gras L."/>
            <person name="Hahn C."/>
            <person name="Garcia-Roger E.M."/>
            <person name="Carmona M.J."/>
            <person name="Serra M."/>
            <person name="Gomez A."/>
        </authorList>
    </citation>
    <scope>NUCLEOTIDE SEQUENCE [LARGE SCALE GENOMIC DNA]</scope>
    <source>
        <strain evidence="2">HYR1</strain>
    </source>
</reference>
<name>A0A3M7QE27_BRAPC</name>
<evidence type="ECO:0000256" key="1">
    <source>
        <dbReference type="SAM" id="Phobius"/>
    </source>
</evidence>
<comment type="caution">
    <text evidence="2">The sequence shown here is derived from an EMBL/GenBank/DDBJ whole genome shotgun (WGS) entry which is preliminary data.</text>
</comment>
<keyword evidence="3" id="KW-1185">Reference proteome</keyword>
<sequence length="67" mass="7934">MFAWYLVNYRARNPKENIMVEKNCQNRHLISKYLADTKKIFNLLISLVLVLELNFLKGFIKLASKCN</sequence>
<evidence type="ECO:0000313" key="2">
    <source>
        <dbReference type="EMBL" id="RNA09185.1"/>
    </source>
</evidence>
<proteinExistence type="predicted"/>